<dbReference type="PANTHER" id="PTHR42978:SF3">
    <property type="entry name" value="BLR3078 PROTEIN"/>
    <property type="match status" value="1"/>
</dbReference>
<proteinExistence type="inferred from homology"/>
<dbReference type="InterPro" id="IPR051013">
    <property type="entry name" value="MBL_superfamily_lactonases"/>
</dbReference>
<evidence type="ECO:0000313" key="6">
    <source>
        <dbReference type="EMBL" id="VTR97658.1"/>
    </source>
</evidence>
<keyword evidence="7" id="KW-1185">Reference proteome</keyword>
<reference evidence="6 7" key="1">
    <citation type="submission" date="2019-05" db="EMBL/GenBank/DDBJ databases">
        <authorList>
            <consortium name="Science for Life Laboratories"/>
        </authorList>
    </citation>
    <scope>NUCLEOTIDE SEQUENCE [LARGE SCALE GENOMIC DNA]</scope>
    <source>
        <strain evidence="6">Soil9</strain>
    </source>
</reference>
<keyword evidence="2" id="KW-0479">Metal-binding</keyword>
<organism evidence="6 7">
    <name type="scientific">Gemmata massiliana</name>
    <dbReference type="NCBI Taxonomy" id="1210884"/>
    <lineage>
        <taxon>Bacteria</taxon>
        <taxon>Pseudomonadati</taxon>
        <taxon>Planctomycetota</taxon>
        <taxon>Planctomycetia</taxon>
        <taxon>Gemmatales</taxon>
        <taxon>Gemmataceae</taxon>
        <taxon>Gemmata</taxon>
    </lineage>
</organism>
<evidence type="ECO:0000256" key="2">
    <source>
        <dbReference type="ARBA" id="ARBA00022723"/>
    </source>
</evidence>
<dbReference type="AlphaFoldDB" id="A0A6P2D8X0"/>
<evidence type="ECO:0000256" key="1">
    <source>
        <dbReference type="ARBA" id="ARBA00007749"/>
    </source>
</evidence>
<dbReference type="Gene3D" id="3.60.15.10">
    <property type="entry name" value="Ribonuclease Z/Hydroxyacylglutathione hydrolase-like"/>
    <property type="match status" value="1"/>
</dbReference>
<dbReference type="KEGG" id="gms:SOIL9_06070"/>
<evidence type="ECO:0000256" key="4">
    <source>
        <dbReference type="ARBA" id="ARBA00022833"/>
    </source>
</evidence>
<feature type="domain" description="Metallo-beta-lactamase" evidence="5">
    <location>
        <begin position="21"/>
        <end position="244"/>
    </location>
</feature>
<sequence length="258" mass="28681">MTRIHHLNCGTLHAPPNPAASCHCLLLEDANGLALVDTGIGLADVRNPLERIGQPLIDIAGFQFHEDQTAVRRVEELGFRPADVEHIVLTHCDPDHTGGLADFPHATVHVSTEEQASAEAGHWRYLPGHFAHGIQWCVHAPSSDLWFGLEARRLDLGFASEVLLVPLFGHTLGHCGVAVKQGERWVLHVGDAYYLRVELERDDHPVSALTTQRADDNAKRVASLEHLRRLARDYSRDIDMLGYHDFSEFPRAPESPAF</sequence>
<gene>
    <name evidence="6" type="ORF">SOIL9_06070</name>
</gene>
<dbReference type="GO" id="GO:0016787">
    <property type="term" value="F:hydrolase activity"/>
    <property type="evidence" value="ECO:0007669"/>
    <property type="project" value="UniProtKB-KW"/>
</dbReference>
<dbReference type="InterPro" id="IPR036866">
    <property type="entry name" value="RibonucZ/Hydroxyglut_hydro"/>
</dbReference>
<name>A0A6P2D8X0_9BACT</name>
<dbReference type="PANTHER" id="PTHR42978">
    <property type="entry name" value="QUORUM-QUENCHING LACTONASE YTNP-RELATED-RELATED"/>
    <property type="match status" value="1"/>
</dbReference>
<accession>A0A6P2D8X0</accession>
<dbReference type="RefSeq" id="WP_162671304.1">
    <property type="nucleotide sequence ID" value="NZ_LR593886.1"/>
</dbReference>
<dbReference type="SMART" id="SM00849">
    <property type="entry name" value="Lactamase_B"/>
    <property type="match status" value="1"/>
</dbReference>
<evidence type="ECO:0000313" key="7">
    <source>
        <dbReference type="Proteomes" id="UP000464178"/>
    </source>
</evidence>
<dbReference type="SUPFAM" id="SSF56281">
    <property type="entry name" value="Metallo-hydrolase/oxidoreductase"/>
    <property type="match status" value="1"/>
</dbReference>
<evidence type="ECO:0000256" key="3">
    <source>
        <dbReference type="ARBA" id="ARBA00022801"/>
    </source>
</evidence>
<dbReference type="Pfam" id="PF00753">
    <property type="entry name" value="Lactamase_B"/>
    <property type="match status" value="1"/>
</dbReference>
<protein>
    <recommendedName>
        <fullName evidence="5">Metallo-beta-lactamase domain-containing protein</fullName>
    </recommendedName>
</protein>
<dbReference type="CDD" id="cd07742">
    <property type="entry name" value="metallo-hydrolase-like_MBL-fold"/>
    <property type="match status" value="1"/>
</dbReference>
<dbReference type="EMBL" id="LR593886">
    <property type="protein sequence ID" value="VTR97658.1"/>
    <property type="molecule type" value="Genomic_DNA"/>
</dbReference>
<dbReference type="Proteomes" id="UP000464178">
    <property type="component" value="Chromosome"/>
</dbReference>
<dbReference type="InterPro" id="IPR001279">
    <property type="entry name" value="Metallo-B-lactamas"/>
</dbReference>
<evidence type="ECO:0000259" key="5">
    <source>
        <dbReference type="SMART" id="SM00849"/>
    </source>
</evidence>
<keyword evidence="3" id="KW-0378">Hydrolase</keyword>
<keyword evidence="4" id="KW-0862">Zinc</keyword>
<dbReference type="GO" id="GO:0046872">
    <property type="term" value="F:metal ion binding"/>
    <property type="evidence" value="ECO:0007669"/>
    <property type="project" value="UniProtKB-KW"/>
</dbReference>
<comment type="similarity">
    <text evidence="1">Belongs to the metallo-beta-lactamase superfamily.</text>
</comment>